<evidence type="ECO:0000313" key="1">
    <source>
        <dbReference type="EMBL" id="TKY92557.1"/>
    </source>
</evidence>
<accession>A0AC61SDG1</accession>
<protein>
    <submittedName>
        <fullName evidence="1">N-acetyltransferase</fullName>
    </submittedName>
</protein>
<name>A0AC61SDG1_9EURY</name>
<comment type="caution">
    <text evidence="1">The sequence shown here is derived from an EMBL/GenBank/DDBJ whole genome shotgun (WGS) entry which is preliminary data.</text>
</comment>
<reference evidence="1" key="1">
    <citation type="submission" date="2018-09" db="EMBL/GenBank/DDBJ databases">
        <title>A genomic encyclopedia of anaerobic methanotrophic archaea.</title>
        <authorList>
            <person name="Skennerton C.T."/>
            <person name="Chadwick G.L."/>
            <person name="Laso-Perez R."/>
            <person name="Leu A.O."/>
            <person name="Speth D.R."/>
            <person name="Yu H."/>
            <person name="Morgan-Lang C."/>
            <person name="Hatzenpichler R."/>
            <person name="Goudeau D."/>
            <person name="Malmstrom R."/>
            <person name="Woyke T."/>
            <person name="Hallam S."/>
            <person name="Tyson G.W."/>
            <person name="Wegener G."/>
            <person name="Boetius A."/>
            <person name="Orphan V.J."/>
        </authorList>
    </citation>
    <scope>NUCLEOTIDE SEQUENCE</scope>
    <source>
        <strain evidence="1">CONS3730D10UFb2</strain>
    </source>
</reference>
<gene>
    <name evidence="1" type="ORF">C5S46_00010</name>
</gene>
<evidence type="ECO:0000313" key="2">
    <source>
        <dbReference type="Proteomes" id="UP000315423"/>
    </source>
</evidence>
<dbReference type="Proteomes" id="UP000315423">
    <property type="component" value="Unassembled WGS sequence"/>
</dbReference>
<dbReference type="EMBL" id="QYBA01000001">
    <property type="protein sequence ID" value="TKY92557.1"/>
    <property type="molecule type" value="Genomic_DNA"/>
</dbReference>
<proteinExistence type="predicted"/>
<sequence length="150" mass="17287">MLRKANIKDVPQIKQLISIYAKQELMLPQAIGELYEHIRDFHVIEIKEKIIACGALRVTWEDYGEILSLAVSIDKKREGYGSMILKACLDEAPELGIKHVVTLTYAKEFFEHHGFIVVDKSILPHKLWSMCVKCPRFPDCDEIAMMKELK</sequence>
<organism evidence="1 2">
    <name type="scientific">Candidatus Methanomarinus sp</name>
    <dbReference type="NCBI Taxonomy" id="3386244"/>
    <lineage>
        <taxon>Archaea</taxon>
        <taxon>Methanobacteriati</taxon>
        <taxon>Methanobacteriota</taxon>
        <taxon>Stenosarchaea group</taxon>
        <taxon>Methanomicrobia</taxon>
        <taxon>Methanosarcinales</taxon>
        <taxon>ANME-2 cluster</taxon>
        <taxon>Candidatus Methanocomedenaceae</taxon>
        <taxon>Candidatus Methanomarinus</taxon>
    </lineage>
</organism>